<dbReference type="GO" id="GO:0005886">
    <property type="term" value="C:plasma membrane"/>
    <property type="evidence" value="ECO:0007669"/>
    <property type="project" value="TreeGrafter"/>
</dbReference>
<dbReference type="PANTHER" id="PTHR43185">
    <property type="entry name" value="FERROUS IRON TRANSPORT PROTEIN B"/>
    <property type="match status" value="1"/>
</dbReference>
<dbReference type="InterPro" id="IPR050860">
    <property type="entry name" value="FeoB_GTPase"/>
</dbReference>
<evidence type="ECO:0000259" key="1">
    <source>
        <dbReference type="Pfam" id="PF02421"/>
    </source>
</evidence>
<comment type="caution">
    <text evidence="2">The sequence shown here is derived from an EMBL/GenBank/DDBJ whole genome shotgun (WGS) entry which is preliminary data.</text>
</comment>
<protein>
    <recommendedName>
        <fullName evidence="1">FeoB-type G domain-containing protein</fullName>
    </recommendedName>
</protein>
<dbReference type="SUPFAM" id="SSF52540">
    <property type="entry name" value="P-loop containing nucleoside triphosphate hydrolases"/>
    <property type="match status" value="1"/>
</dbReference>
<dbReference type="Pfam" id="PF02421">
    <property type="entry name" value="FeoB_N"/>
    <property type="match status" value="1"/>
</dbReference>
<evidence type="ECO:0000313" key="2">
    <source>
        <dbReference type="EMBL" id="GAI92729.1"/>
    </source>
</evidence>
<accession>X1UK45</accession>
<reference evidence="2" key="1">
    <citation type="journal article" date="2014" name="Front. Microbiol.">
        <title>High frequency of phylogenetically diverse reductive dehalogenase-homologous genes in deep subseafloor sedimentary metagenomes.</title>
        <authorList>
            <person name="Kawai M."/>
            <person name="Futagami T."/>
            <person name="Toyoda A."/>
            <person name="Takaki Y."/>
            <person name="Nishi S."/>
            <person name="Hori S."/>
            <person name="Arai W."/>
            <person name="Tsubouchi T."/>
            <person name="Morono Y."/>
            <person name="Uchiyama I."/>
            <person name="Ito T."/>
            <person name="Fujiyama A."/>
            <person name="Inagaki F."/>
            <person name="Takami H."/>
        </authorList>
    </citation>
    <scope>NUCLEOTIDE SEQUENCE</scope>
    <source>
        <strain evidence="2">Expedition CK06-06</strain>
    </source>
</reference>
<dbReference type="InterPro" id="IPR027417">
    <property type="entry name" value="P-loop_NTPase"/>
</dbReference>
<dbReference type="Gene3D" id="3.40.50.300">
    <property type="entry name" value="P-loop containing nucleotide triphosphate hydrolases"/>
    <property type="match status" value="1"/>
</dbReference>
<organism evidence="2">
    <name type="scientific">marine sediment metagenome</name>
    <dbReference type="NCBI Taxonomy" id="412755"/>
    <lineage>
        <taxon>unclassified sequences</taxon>
        <taxon>metagenomes</taxon>
        <taxon>ecological metagenomes</taxon>
    </lineage>
</organism>
<proteinExistence type="predicted"/>
<gene>
    <name evidence="2" type="ORF">S12H4_36628</name>
</gene>
<dbReference type="GO" id="GO:0005525">
    <property type="term" value="F:GTP binding"/>
    <property type="evidence" value="ECO:0007669"/>
    <property type="project" value="InterPro"/>
</dbReference>
<dbReference type="AlphaFoldDB" id="X1UK45"/>
<sequence length="51" mass="5393">MENLKILLIGQPNVGKSSLLNALVGPRVTVSNYPGTTVEVTKGQKKINNTG</sequence>
<dbReference type="EMBL" id="BARW01021851">
    <property type="protein sequence ID" value="GAI92729.1"/>
    <property type="molecule type" value="Genomic_DNA"/>
</dbReference>
<feature type="domain" description="FeoB-type G" evidence="1">
    <location>
        <begin position="5"/>
        <end position="48"/>
    </location>
</feature>
<name>X1UK45_9ZZZZ</name>
<dbReference type="PANTHER" id="PTHR43185:SF1">
    <property type="entry name" value="FE(2+) TRANSPORTER FEOB"/>
    <property type="match status" value="1"/>
</dbReference>
<dbReference type="GO" id="GO:0015093">
    <property type="term" value="F:ferrous iron transmembrane transporter activity"/>
    <property type="evidence" value="ECO:0007669"/>
    <property type="project" value="TreeGrafter"/>
</dbReference>
<dbReference type="PRINTS" id="PR00326">
    <property type="entry name" value="GTP1OBG"/>
</dbReference>
<dbReference type="InterPro" id="IPR006073">
    <property type="entry name" value="GTP-bd"/>
</dbReference>
<feature type="non-terminal residue" evidence="2">
    <location>
        <position position="51"/>
    </location>
</feature>
<dbReference type="InterPro" id="IPR030389">
    <property type="entry name" value="G_FEOB_dom"/>
</dbReference>